<accession>A0A512H8M4</accession>
<feature type="coiled-coil region" evidence="1">
    <location>
        <begin position="111"/>
        <end position="176"/>
    </location>
</feature>
<dbReference type="AlphaFoldDB" id="A0A512H8M4"/>
<evidence type="ECO:0000259" key="3">
    <source>
        <dbReference type="Pfam" id="PF03448"/>
    </source>
</evidence>
<feature type="domain" description="Magnesium transporter MgtE intracellular" evidence="3">
    <location>
        <begin position="174"/>
        <end position="234"/>
    </location>
</feature>
<comment type="caution">
    <text evidence="4">The sequence shown here is derived from an EMBL/GenBank/DDBJ whole genome shotgun (WGS) entry which is preliminary data.</text>
</comment>
<dbReference type="SUPFAM" id="SSF158791">
    <property type="entry name" value="MgtE N-terminal domain-like"/>
    <property type="match status" value="1"/>
</dbReference>
<name>A0A512H8M4_9PROT</name>
<proteinExistence type="predicted"/>
<keyword evidence="1" id="KW-0175">Coiled coil</keyword>
<dbReference type="Pfam" id="PF03448">
    <property type="entry name" value="MgtE_N"/>
    <property type="match status" value="1"/>
</dbReference>
<protein>
    <recommendedName>
        <fullName evidence="3">Magnesium transporter MgtE intracellular domain-containing protein</fullName>
    </recommendedName>
</protein>
<reference evidence="4 5" key="1">
    <citation type="submission" date="2019-07" db="EMBL/GenBank/DDBJ databases">
        <title>Whole genome shotgun sequence of Rhodospirillum oryzae NBRC 107573.</title>
        <authorList>
            <person name="Hosoyama A."/>
            <person name="Uohara A."/>
            <person name="Ohji S."/>
            <person name="Ichikawa N."/>
        </authorList>
    </citation>
    <scope>NUCLEOTIDE SEQUENCE [LARGE SCALE GENOMIC DNA]</scope>
    <source>
        <strain evidence="4 5">NBRC 107573</strain>
    </source>
</reference>
<feature type="region of interest" description="Disordered" evidence="2">
    <location>
        <begin position="49"/>
        <end position="107"/>
    </location>
</feature>
<dbReference type="InterPro" id="IPR006668">
    <property type="entry name" value="Mg_transptr_MgtE_intracell_dom"/>
</dbReference>
<dbReference type="RefSeq" id="WP_147163822.1">
    <property type="nucleotide sequence ID" value="NZ_BJZO01000048.1"/>
</dbReference>
<dbReference type="OrthoDB" id="9791432at2"/>
<feature type="compositionally biased region" description="Low complexity" evidence="2">
    <location>
        <begin position="65"/>
        <end position="97"/>
    </location>
</feature>
<dbReference type="EMBL" id="BJZO01000048">
    <property type="protein sequence ID" value="GEO81799.1"/>
    <property type="molecule type" value="Genomic_DNA"/>
</dbReference>
<evidence type="ECO:0000313" key="5">
    <source>
        <dbReference type="Proteomes" id="UP000321567"/>
    </source>
</evidence>
<evidence type="ECO:0000313" key="4">
    <source>
        <dbReference type="EMBL" id="GEO81799.1"/>
    </source>
</evidence>
<dbReference type="Proteomes" id="UP000321567">
    <property type="component" value="Unassembled WGS sequence"/>
</dbReference>
<keyword evidence="5" id="KW-1185">Reference proteome</keyword>
<organism evidence="4 5">
    <name type="scientific">Pararhodospirillum oryzae</name>
    <dbReference type="NCBI Taxonomy" id="478448"/>
    <lineage>
        <taxon>Bacteria</taxon>
        <taxon>Pseudomonadati</taxon>
        <taxon>Pseudomonadota</taxon>
        <taxon>Alphaproteobacteria</taxon>
        <taxon>Rhodospirillales</taxon>
        <taxon>Rhodospirillaceae</taxon>
        <taxon>Pararhodospirillum</taxon>
    </lineage>
</organism>
<gene>
    <name evidence="4" type="ORF">ROR02_19300</name>
</gene>
<evidence type="ECO:0000256" key="2">
    <source>
        <dbReference type="SAM" id="MobiDB-lite"/>
    </source>
</evidence>
<evidence type="ECO:0000256" key="1">
    <source>
        <dbReference type="SAM" id="Coils"/>
    </source>
</evidence>
<sequence length="251" mass="26734">MSALPRIRLLPVLIFLAVLMLSVRLGAVWNGVEQMRTLEVGHASALAQATPAAGGTPTPAPPAPAAGTPAAPAPAAGTPASSDPAASAPAPAADATPAPDPLGREAPSTFTQSELDLLQRLSERRQQLESQAHEMDQREAMLRAAEGRIDKKIAEMKTLEASIQALLKQRDAQEQARLDMLVNIYKAMKPKEAAVIFNDMEMPLIVDIFMLMKERSSAAILANMDPARAREVTQELARKRMPVDPAQGAPG</sequence>